<sequence>MTADVSTVPETVTEIVAAELGRTPGSLARGTDLRAVEGADSIKVLRMVAKIEQAYDIELEDEEIFGLTTLDEVITVVGRAIARDQG</sequence>
<dbReference type="InterPro" id="IPR036736">
    <property type="entry name" value="ACP-like_sf"/>
</dbReference>
<organism evidence="2 3">
    <name type="scientific">Amycolatopsis acidicola</name>
    <dbReference type="NCBI Taxonomy" id="2596893"/>
    <lineage>
        <taxon>Bacteria</taxon>
        <taxon>Bacillati</taxon>
        <taxon>Actinomycetota</taxon>
        <taxon>Actinomycetes</taxon>
        <taxon>Pseudonocardiales</taxon>
        <taxon>Pseudonocardiaceae</taxon>
        <taxon>Amycolatopsis</taxon>
    </lineage>
</organism>
<proteinExistence type="predicted"/>
<accession>A0A5N0URN8</accession>
<dbReference type="InterPro" id="IPR009081">
    <property type="entry name" value="PP-bd_ACP"/>
</dbReference>
<dbReference type="SUPFAM" id="SSF47336">
    <property type="entry name" value="ACP-like"/>
    <property type="match status" value="1"/>
</dbReference>
<gene>
    <name evidence="2" type="ORF">FPZ12_039275</name>
</gene>
<evidence type="ECO:0000313" key="2">
    <source>
        <dbReference type="EMBL" id="KAA9151249.1"/>
    </source>
</evidence>
<dbReference type="Gene3D" id="1.10.1200.10">
    <property type="entry name" value="ACP-like"/>
    <property type="match status" value="1"/>
</dbReference>
<evidence type="ECO:0000313" key="3">
    <source>
        <dbReference type="Proteomes" id="UP000319769"/>
    </source>
</evidence>
<dbReference type="AlphaFoldDB" id="A0A5N0URN8"/>
<dbReference type="Pfam" id="PF00550">
    <property type="entry name" value="PP-binding"/>
    <property type="match status" value="1"/>
</dbReference>
<dbReference type="RefSeq" id="WP_144755791.1">
    <property type="nucleotide sequence ID" value="NZ_VMNW02000103.1"/>
</dbReference>
<dbReference type="EMBL" id="VMNW02000103">
    <property type="protein sequence ID" value="KAA9151249.1"/>
    <property type="molecule type" value="Genomic_DNA"/>
</dbReference>
<feature type="domain" description="Carrier" evidence="1">
    <location>
        <begin position="3"/>
        <end position="81"/>
    </location>
</feature>
<dbReference type="Proteomes" id="UP000319769">
    <property type="component" value="Unassembled WGS sequence"/>
</dbReference>
<protein>
    <submittedName>
        <fullName evidence="2">Acyl carrier protein</fullName>
    </submittedName>
</protein>
<dbReference type="PROSITE" id="PS50075">
    <property type="entry name" value="CARRIER"/>
    <property type="match status" value="1"/>
</dbReference>
<name>A0A5N0URN8_9PSEU</name>
<evidence type="ECO:0000259" key="1">
    <source>
        <dbReference type="PROSITE" id="PS50075"/>
    </source>
</evidence>
<reference evidence="2" key="1">
    <citation type="submission" date="2019-09" db="EMBL/GenBank/DDBJ databases">
        <authorList>
            <person name="Teo W.F.A."/>
            <person name="Duangmal K."/>
        </authorList>
    </citation>
    <scope>NUCLEOTIDE SEQUENCE [LARGE SCALE GENOMIC DNA]</scope>
    <source>
        <strain evidence="2">K81G1</strain>
    </source>
</reference>
<dbReference type="OrthoDB" id="4556228at2"/>
<keyword evidence="3" id="KW-1185">Reference proteome</keyword>
<comment type="caution">
    <text evidence="2">The sequence shown here is derived from an EMBL/GenBank/DDBJ whole genome shotgun (WGS) entry which is preliminary data.</text>
</comment>